<keyword evidence="1" id="KW-0378">Hydrolase</keyword>
<dbReference type="AlphaFoldDB" id="A0A376TTD1"/>
<organism evidence="1 2">
    <name type="scientific">Escherichia coli</name>
    <dbReference type="NCBI Taxonomy" id="562"/>
    <lineage>
        <taxon>Bacteria</taxon>
        <taxon>Pseudomonadati</taxon>
        <taxon>Pseudomonadota</taxon>
        <taxon>Gammaproteobacteria</taxon>
        <taxon>Enterobacterales</taxon>
        <taxon>Enterobacteriaceae</taxon>
        <taxon>Escherichia</taxon>
    </lineage>
</organism>
<protein>
    <submittedName>
        <fullName evidence="1">Exodeoxyribonuclease V gamma subunit</fullName>
        <ecNumber evidence="1">3.1.11.5</ecNumber>
    </submittedName>
</protein>
<gene>
    <name evidence="1" type="primary">recC_6</name>
    <name evidence="1" type="ORF">NCTC8985_05720</name>
</gene>
<reference evidence="1 2" key="1">
    <citation type="submission" date="2018-06" db="EMBL/GenBank/DDBJ databases">
        <authorList>
            <consortium name="Pathogen Informatics"/>
            <person name="Doyle S."/>
        </authorList>
    </citation>
    <scope>NUCLEOTIDE SEQUENCE [LARGE SCALE GENOMIC DNA]</scope>
    <source>
        <strain evidence="1 2">NCTC8985</strain>
    </source>
</reference>
<proteinExistence type="predicted"/>
<sequence length="71" mass="8424">MVRGEGDDIWYQRLWRQLTPETMEAIVEQSQRFLLPLFRLISHECCIKIAQSIRLLYDAHQSRTDGYINIG</sequence>
<evidence type="ECO:0000313" key="1">
    <source>
        <dbReference type="EMBL" id="STI80300.1"/>
    </source>
</evidence>
<dbReference type="InterPro" id="IPR011335">
    <property type="entry name" value="Restrct_endonuc-II-like"/>
</dbReference>
<name>A0A376TTD1_ECOLX</name>
<accession>A0A376TTD1</accession>
<dbReference type="SUPFAM" id="SSF52980">
    <property type="entry name" value="Restriction endonuclease-like"/>
    <property type="match status" value="1"/>
</dbReference>
<dbReference type="GO" id="GO:0008854">
    <property type="term" value="F:exodeoxyribonuclease V activity"/>
    <property type="evidence" value="ECO:0007669"/>
    <property type="project" value="UniProtKB-EC"/>
</dbReference>
<evidence type="ECO:0000313" key="2">
    <source>
        <dbReference type="Proteomes" id="UP000254405"/>
    </source>
</evidence>
<dbReference type="EC" id="3.1.11.5" evidence="1"/>
<dbReference type="Proteomes" id="UP000254405">
    <property type="component" value="Unassembled WGS sequence"/>
</dbReference>
<dbReference type="EMBL" id="UGCO01000001">
    <property type="protein sequence ID" value="STI80300.1"/>
    <property type="molecule type" value="Genomic_DNA"/>
</dbReference>